<dbReference type="EMBL" id="LSRQ01003765">
    <property type="protein sequence ID" value="OAY70819.1"/>
    <property type="molecule type" value="Genomic_DNA"/>
</dbReference>
<name>A0A199V190_ANACO</name>
<evidence type="ECO:0000313" key="5">
    <source>
        <dbReference type="Proteomes" id="UP000092600"/>
    </source>
</evidence>
<organism evidence="4 5">
    <name type="scientific">Ananas comosus</name>
    <name type="common">Pineapple</name>
    <name type="synonym">Ananas ananas</name>
    <dbReference type="NCBI Taxonomy" id="4615"/>
    <lineage>
        <taxon>Eukaryota</taxon>
        <taxon>Viridiplantae</taxon>
        <taxon>Streptophyta</taxon>
        <taxon>Embryophyta</taxon>
        <taxon>Tracheophyta</taxon>
        <taxon>Spermatophyta</taxon>
        <taxon>Magnoliopsida</taxon>
        <taxon>Liliopsida</taxon>
        <taxon>Poales</taxon>
        <taxon>Bromeliaceae</taxon>
        <taxon>Bromelioideae</taxon>
        <taxon>Ananas</taxon>
    </lineage>
</organism>
<dbReference type="InterPro" id="IPR050898">
    <property type="entry name" value="Plant_acyltransferase"/>
</dbReference>
<feature type="region of interest" description="Disordered" evidence="3">
    <location>
        <begin position="649"/>
        <end position="669"/>
    </location>
</feature>
<comment type="similarity">
    <text evidence="1">Belongs to the plant acyltransferase family.</text>
</comment>
<evidence type="ECO:0000256" key="2">
    <source>
        <dbReference type="ARBA" id="ARBA00022679"/>
    </source>
</evidence>
<protein>
    <submittedName>
        <fullName evidence="4">Benzyl alcohol O-benzoyltransferase</fullName>
    </submittedName>
</protein>
<dbReference type="AlphaFoldDB" id="A0A199V190"/>
<dbReference type="STRING" id="4615.A0A199V190"/>
<dbReference type="PANTHER" id="PTHR31147:SF66">
    <property type="entry name" value="OS05G0315700 PROTEIN"/>
    <property type="match status" value="1"/>
</dbReference>
<dbReference type="InterPro" id="IPR023213">
    <property type="entry name" value="CAT-like_dom_sf"/>
</dbReference>
<keyword evidence="2 4" id="KW-0808">Transferase</keyword>
<feature type="region of interest" description="Disordered" evidence="3">
    <location>
        <begin position="579"/>
        <end position="602"/>
    </location>
</feature>
<proteinExistence type="inferred from homology"/>
<accession>A0A199V190</accession>
<evidence type="ECO:0000256" key="1">
    <source>
        <dbReference type="ARBA" id="ARBA00009861"/>
    </source>
</evidence>
<dbReference type="PANTHER" id="PTHR31147">
    <property type="entry name" value="ACYL TRANSFERASE 4"/>
    <property type="match status" value="1"/>
</dbReference>
<feature type="compositionally biased region" description="Basic and acidic residues" evidence="3">
    <location>
        <begin position="212"/>
        <end position="226"/>
    </location>
</feature>
<evidence type="ECO:0000313" key="4">
    <source>
        <dbReference type="EMBL" id="OAY70819.1"/>
    </source>
</evidence>
<dbReference type="Proteomes" id="UP000092600">
    <property type="component" value="Unassembled WGS sequence"/>
</dbReference>
<dbReference type="GO" id="GO:0016740">
    <property type="term" value="F:transferase activity"/>
    <property type="evidence" value="ECO:0007669"/>
    <property type="project" value="UniProtKB-KW"/>
</dbReference>
<sequence>MAQFSLTFTARRSEAVLVAPAKSTPYELKPLSDIDDQHGLRFYRSGILFFRNNPAQSGRDPAAVIKRSLAEALVYYYPLAGQLCAGPSDKLIVECTGDGAVFVEADADVRLDDFGGALSPPIPCSDQLLCEPESTSSDVIGRPLVYIQVTRLACGGFVFGIQICHCMADAAGLVQFMMAMGELAQGTTAPAVPPVWAREILNARSPPRVTHPHPEYEQVPDPTKDRISPADVLAQRPFFFGEKEISALRCQAPAHLRATCSRFDMIAAYVWRCRTIALGYDSEDEVRIQFVVNARGKRNNALGRAPMLPLGFYGNAFAFTVASSTAGELCRKPFSYALELVAAAKARSAAVDHLQSVADLMVLKGRPRFATARTYLVSDLTKSGLEELDFGWGKGIYCGPATAMLATFHIPVRSAGGERGILVPVRLPEFAMERFVVEMKRGLVMKEEEESRGYGGQQYATAEADVRLEDFDGELSPQSRVTTNYSASPRAPLVVSSAGPWSTFKLHTSCSQSCIFTIKVTRLVCGGFILGVQLCHCMADAVGLMQFVMAMFEMAAGAAEPTIPPVWAREILNARSPLRHAPAPGYRGSDPQGPHLSRRRSGPPAFLLRREGDVGIASPGARAPARDLLSLRHDRRLCLALPHDRVGLRSRRRSRSTVRREENNAQGRSRSPRGFYGYAFVFTVASSTAGELCRMPFSYALELVAAAKARSAADDHLQSVADLMVLKGRPRFATARTYLVSDLTKMGLDELDFGWGTVVYAGPATAMLATFHLPARSAEGERGILVPVWLPEFAIERFVAEMERGILMMEGESHGFGGRQYTTPTPYELKPLSDIDDQRGLRFYRSGILFCRINPAHSDLDPAAITKRALAEALVYYYPLAGRLRAGPGDKLIVECTGEGAVFVEANADVRLDDFGPALSPPIPCSDQLLCEPESASSDVVDRPLVYFQLTRLSCGGIIFGIQVCHCMADAVGVMQFAMAIVEMAAGAAEPSIPPVWAREILNARSPPCVTHPHPEYEEVPDPTKDRISPADVLAHRPFFFGEKEMSALRRQAPAYLRGTCSRFDMIAAYVWRCRTIALGYDPEDEVRIQFVVNARGKRNPMLPFGFYGNAFAFTVASSTAGELCRKPFSYALELVAAAKARSAADDHLQSVADLMVLKGRPRFAMARTYLVSDLTKMGMEDLDFGWGTVVYGGPATAMLATFHIPAYSAEGERGILVPVRLPEFAMERFVAEMERGLVTKEEEEEESQVMKVCSHL</sequence>
<comment type="caution">
    <text evidence="4">The sequence shown here is derived from an EMBL/GenBank/DDBJ whole genome shotgun (WGS) entry which is preliminary data.</text>
</comment>
<reference evidence="4 5" key="1">
    <citation type="journal article" date="2016" name="DNA Res.">
        <title>The draft genome of MD-2 pineapple using hybrid error correction of long reads.</title>
        <authorList>
            <person name="Redwan R.M."/>
            <person name="Saidin A."/>
            <person name="Kumar S.V."/>
        </authorList>
    </citation>
    <scope>NUCLEOTIDE SEQUENCE [LARGE SCALE GENOMIC DNA]</scope>
    <source>
        <strain evidence="5">cv. MD2</strain>
        <tissue evidence="4">Leaf</tissue>
    </source>
</reference>
<evidence type="ECO:0000256" key="3">
    <source>
        <dbReference type="SAM" id="MobiDB-lite"/>
    </source>
</evidence>
<gene>
    <name evidence="4" type="ORF">ACMD2_09173</name>
</gene>
<dbReference type="Pfam" id="PF02458">
    <property type="entry name" value="Transferase"/>
    <property type="match status" value="4"/>
</dbReference>
<feature type="region of interest" description="Disordered" evidence="3">
    <location>
        <begin position="207"/>
        <end position="226"/>
    </location>
</feature>
<dbReference type="Gene3D" id="3.30.559.10">
    <property type="entry name" value="Chloramphenicol acetyltransferase-like domain"/>
    <property type="match status" value="6"/>
</dbReference>